<reference evidence="5" key="1">
    <citation type="submission" date="2016-10" db="EMBL/GenBank/DDBJ databases">
        <authorList>
            <person name="Varghese N."/>
            <person name="Submissions S."/>
        </authorList>
    </citation>
    <scope>NUCLEOTIDE SEQUENCE [LARGE SCALE GENOMIC DNA]</scope>
    <source>
        <strain evidence="5">DSM 17298</strain>
    </source>
</reference>
<dbReference type="Gene3D" id="2.60.40.2700">
    <property type="match status" value="2"/>
</dbReference>
<evidence type="ECO:0000256" key="2">
    <source>
        <dbReference type="SAM" id="SignalP"/>
    </source>
</evidence>
<dbReference type="InterPro" id="IPR013783">
    <property type="entry name" value="Ig-like_fold"/>
</dbReference>
<feature type="region of interest" description="Disordered" evidence="1">
    <location>
        <begin position="153"/>
        <end position="234"/>
    </location>
</feature>
<name>A0A1H5SQI7_9BACT</name>
<dbReference type="InterPro" id="IPR049304">
    <property type="entry name" value="Gly_rich_dom"/>
</dbReference>
<feature type="compositionally biased region" description="Gly residues" evidence="1">
    <location>
        <begin position="1839"/>
        <end position="1894"/>
    </location>
</feature>
<proteinExistence type="predicted"/>
<feature type="signal peptide" evidence="2">
    <location>
        <begin position="1"/>
        <end position="23"/>
    </location>
</feature>
<evidence type="ECO:0000256" key="1">
    <source>
        <dbReference type="SAM" id="MobiDB-lite"/>
    </source>
</evidence>
<sequence length="2178" mass="220404">MIKNLLQGLFFATLIFFSGESIAQTQTIIDTKNGGGETFTVPPGVTSITVEVWGAGGRGGTRRKSDNNGETGGGGGGAYSRKEISVTPGQVIEYYVGFGSTTIDAGEDTWFLSKTTVLAKGGNSVPNGGTDGAIGGSAADGIGDFKRSGGNGANVTGSGNNAVPGGGGSSAGINADGNNASNEVGATAPLGGGNGGNGKTGNQGDGENGSNPGGGGGGAKRSSSSETDIAGGTGGNGQIRISYIALTSASGTDNQAVCEGDPIVTTTYTVPSGSSVSVLDLPAGLTSNFNSTTNTITISGIPTASGTYTLNVTPGFLSSFIVAPFILTRTGSVTVIPNNTVSSANPDQSVCINTALSNITHTTTGATGIANDGISGANGLPPGVSASWNSGVITISGSPTSAAASPYNYSILLTGGCGEIYATGIITVNPDNTVTPVGNSDQTQCIDQALTDITFNTTGATGIQNNAVQGANGLPPGVSATWNAGVITISGTPTSSGTFAYAIPLTGGCGAINATGTITVTPNNTATVVGSEDQSQCINEALVDIIFNTTGATGISNNGISGANGLPPGVSASWDAGVITISGTPTSTAGSPYNYSIDLLGGCGNITATGTITVQPDNTIIPTTPVDQTLCIGTQLSEIAFTTTGATGIDGDGVSGANGLPPGVSATWNGNILTISGSPSEHINSPYNYSIPLLGGCNDLYAEGTIIVNPASAITVENMADQRICDGETFSEISITATGTGTLSYAWFSNDSPSKSGATPVGSSSPNYTPPANAIGTTYYYVEVTSECSPIATSRFMRATVEPITSITDDIIVADDVECFGDGFDPLTVVAEGADLAYQWYVNTNQQNSGGTLIPNATSETFIPPSTEIGSFLYYYVVVSGYCSSDTSVISGLYRVNPPKTVIDDSPDTDNYSVCQGDPFPEQTVLASGEGTITYQWYSNDVQQNTGGTLINGATDPTFIPPSDVVGTKYYYATGRSNCGTVPTAISGAFTVTQPSVVVSEDLDAQEICVNDTFDPISIIAGGTGTIEYQWYSNTSPVADTLGAEVIELSGEISDSFTPPTTLGTLYYFVKVSSECGPNVLSSISGAFTVNPLPVPTLISDVEADPVICIGTSVTYTTEAGQSNYIWNIPDQVEDSDFTISAGGLGTSSNTVTLTWLTDGAKDVTVLYTDPNGCTASSLANNSITVDPLPVPTLTSDVDADPIICVGNTVTYTTTAGQDNYIWDIQGVQGTDYTLTFSGSSLDESNSIQVTWLTDGSKNVLVSYTDPSTGCTAASPTTNSITVDPLPVPTFTISPGTVVCEQSSVTYTTQSGQTNYVWNLPGTAGTDYTIISGGTSSESITLKWLTLGSKTVTVSYTDASTGCIASSEASSTTEVEPFATVGPSSDPTPSVCITDPSSLSFAQSTTGVSSIGTPTGLPPGITATFNPSTGVISFAGTATTTGFYSYSIPLIGNCINGLTATGTIDVTPEYELTSVSSISATITGGTASITINGDLDKLPNGTYEVTYILDDGINTPVEHTSSSFNVNNGRGTFASIPLDDLDVDAYQLTIKAIRKTTGGCVTTLDIDDPINTTYFSVCGAPFKEDGTFFVPAGVYEVTIQATGAGPTGETKVITISVNPGQAIGIYVGEGDATGTGRDTWVTRDSSLPDPETSSYVYASGGGGNGADGQVNISYSCPDASEVDCMEVIDDGAVSGTTIIRFICDDVWEIPEGLVEFSIFAVGGGGGGGMGDSGGGGGGGGLDSTTVISNNQFGIPAGNSLDIKVGQGGNGSSSVNVKGGNGGNTEVTSTTIPDQNGDFSFTLTAQGGGGGASYNDKNGGNGASGGGGAFGSDNIAGSGGTGIAGQGNSGGNGGTAQKPGGGASAGGGGGGAGESGTVGDGAGVGNSEGGEGGDGASFDLAGTPYGYGAGGGGIGYNDNSTTGNNNKIEGPGGEVNDVVLGGNGGPNSIGSKGTDYTGSGGGAGNLGGGRGGSGVVYIIYQNVRILGVEYDYFNANYNLQNRSGELNWATTKEWENSHFEIERAVNNVKSWTKVGEVEGQGYSDTTVEYEFTDLELPAAGGNIFYRLKQVNMSGEYNYSVTRSIQVEPLDGSTKWIAYPNPSNMGSAVNVALLDDSGYTDGTIEIRVSDVRGVYQSFSVSDPADVSNAVNFYLEKARPGMYILQILWGNKSEQLKLVRK</sequence>
<dbReference type="STRING" id="1120964.GCA_001313265_00906"/>
<feature type="domain" description="Glycine-rich" evidence="3">
    <location>
        <begin position="36"/>
        <end position="243"/>
    </location>
</feature>
<evidence type="ECO:0000259" key="3">
    <source>
        <dbReference type="Pfam" id="PF21722"/>
    </source>
</evidence>
<dbReference type="EMBL" id="FNVR01000002">
    <property type="protein sequence ID" value="SEF52829.1"/>
    <property type="molecule type" value="Genomic_DNA"/>
</dbReference>
<feature type="chain" id="PRO_5009284219" description="Glycine-rich domain-containing protein" evidence="2">
    <location>
        <begin position="24"/>
        <end position="2178"/>
    </location>
</feature>
<dbReference type="Gene3D" id="2.60.40.10">
    <property type="entry name" value="Immunoglobulins"/>
    <property type="match status" value="1"/>
</dbReference>
<keyword evidence="2" id="KW-0732">Signal</keyword>
<evidence type="ECO:0000313" key="5">
    <source>
        <dbReference type="Proteomes" id="UP000236736"/>
    </source>
</evidence>
<dbReference type="RefSeq" id="WP_103923192.1">
    <property type="nucleotide sequence ID" value="NZ_FNVR01000002.1"/>
</dbReference>
<feature type="domain" description="Glycine-rich" evidence="3">
    <location>
        <begin position="1706"/>
        <end position="1979"/>
    </location>
</feature>
<evidence type="ECO:0000313" key="4">
    <source>
        <dbReference type="EMBL" id="SEF52829.1"/>
    </source>
</evidence>
<dbReference type="OrthoDB" id="1443240at2"/>
<organism evidence="4 5">
    <name type="scientific">Algoriphagus boritolerans DSM 17298 = JCM 18970</name>
    <dbReference type="NCBI Taxonomy" id="1120964"/>
    <lineage>
        <taxon>Bacteria</taxon>
        <taxon>Pseudomonadati</taxon>
        <taxon>Bacteroidota</taxon>
        <taxon>Cytophagia</taxon>
        <taxon>Cytophagales</taxon>
        <taxon>Cyclobacteriaceae</taxon>
        <taxon>Algoriphagus</taxon>
    </lineage>
</organism>
<keyword evidence="5" id="KW-1185">Reference proteome</keyword>
<feature type="compositionally biased region" description="Low complexity" evidence="1">
    <location>
        <begin position="171"/>
        <end position="182"/>
    </location>
</feature>
<dbReference type="Proteomes" id="UP000236736">
    <property type="component" value="Unassembled WGS sequence"/>
</dbReference>
<accession>A0A1H5SQI7</accession>
<feature type="region of interest" description="Disordered" evidence="1">
    <location>
        <begin position="55"/>
        <end position="82"/>
    </location>
</feature>
<feature type="compositionally biased region" description="Gly residues" evidence="1">
    <location>
        <begin position="190"/>
        <end position="219"/>
    </location>
</feature>
<feature type="region of interest" description="Disordered" evidence="1">
    <location>
        <begin position="1839"/>
        <end position="1896"/>
    </location>
</feature>
<feature type="compositionally biased region" description="Polar residues" evidence="1">
    <location>
        <begin position="1784"/>
        <end position="1803"/>
    </location>
</feature>
<feature type="region of interest" description="Disordered" evidence="1">
    <location>
        <begin position="1769"/>
        <end position="1803"/>
    </location>
</feature>
<gene>
    <name evidence="4" type="ORF">SAMN03080598_00461</name>
</gene>
<dbReference type="Pfam" id="PF21722">
    <property type="entry name" value="Gly_rich_2"/>
    <property type="match status" value="2"/>
</dbReference>
<protein>
    <recommendedName>
        <fullName evidence="3">Glycine-rich domain-containing protein</fullName>
    </recommendedName>
</protein>